<proteinExistence type="predicted"/>
<evidence type="ECO:0000313" key="3">
    <source>
        <dbReference type="Proteomes" id="UP000054485"/>
    </source>
</evidence>
<keyword evidence="3" id="KW-1185">Reference proteome</keyword>
<reference evidence="3" key="2">
    <citation type="submission" date="2015-01" db="EMBL/GenBank/DDBJ databases">
        <title>Evolutionary Origins and Diversification of the Mycorrhizal Mutualists.</title>
        <authorList>
            <consortium name="DOE Joint Genome Institute"/>
            <consortium name="Mycorrhizal Genomics Consortium"/>
            <person name="Kohler A."/>
            <person name="Kuo A."/>
            <person name="Nagy L.G."/>
            <person name="Floudas D."/>
            <person name="Copeland A."/>
            <person name="Barry K.W."/>
            <person name="Cichocki N."/>
            <person name="Veneault-Fourrey C."/>
            <person name="LaButti K."/>
            <person name="Lindquist E.A."/>
            <person name="Lipzen A."/>
            <person name="Lundell T."/>
            <person name="Morin E."/>
            <person name="Murat C."/>
            <person name="Riley R."/>
            <person name="Ohm R."/>
            <person name="Sun H."/>
            <person name="Tunlid A."/>
            <person name="Henrissat B."/>
            <person name="Grigoriev I.V."/>
            <person name="Hibbett D.S."/>
            <person name="Martin F."/>
        </authorList>
    </citation>
    <scope>NUCLEOTIDE SEQUENCE [LARGE SCALE GENOMIC DNA]</scope>
    <source>
        <strain evidence="3">UH-Slu-Lm8-n1</strain>
    </source>
</reference>
<evidence type="ECO:0000313" key="2">
    <source>
        <dbReference type="EMBL" id="KIK42821.1"/>
    </source>
</evidence>
<organism evidence="2 3">
    <name type="scientific">Suillus luteus UH-Slu-Lm8-n1</name>
    <dbReference type="NCBI Taxonomy" id="930992"/>
    <lineage>
        <taxon>Eukaryota</taxon>
        <taxon>Fungi</taxon>
        <taxon>Dikarya</taxon>
        <taxon>Basidiomycota</taxon>
        <taxon>Agaricomycotina</taxon>
        <taxon>Agaricomycetes</taxon>
        <taxon>Agaricomycetidae</taxon>
        <taxon>Boletales</taxon>
        <taxon>Suillineae</taxon>
        <taxon>Suillaceae</taxon>
        <taxon>Suillus</taxon>
    </lineage>
</organism>
<dbReference type="AlphaFoldDB" id="A0A0D0ALQ8"/>
<dbReference type="HOGENOM" id="CLU_866467_0_0_1"/>
<dbReference type="EMBL" id="KN835228">
    <property type="protein sequence ID" value="KIK42821.1"/>
    <property type="molecule type" value="Genomic_DNA"/>
</dbReference>
<evidence type="ECO:0000256" key="1">
    <source>
        <dbReference type="SAM" id="MobiDB-lite"/>
    </source>
</evidence>
<reference evidence="2 3" key="1">
    <citation type="submission" date="2014-04" db="EMBL/GenBank/DDBJ databases">
        <authorList>
            <consortium name="DOE Joint Genome Institute"/>
            <person name="Kuo A."/>
            <person name="Ruytinx J."/>
            <person name="Rineau F."/>
            <person name="Colpaert J."/>
            <person name="Kohler A."/>
            <person name="Nagy L.G."/>
            <person name="Floudas D."/>
            <person name="Copeland A."/>
            <person name="Barry K.W."/>
            <person name="Cichocki N."/>
            <person name="Veneault-Fourrey C."/>
            <person name="LaButti K."/>
            <person name="Lindquist E.A."/>
            <person name="Lipzen A."/>
            <person name="Lundell T."/>
            <person name="Morin E."/>
            <person name="Murat C."/>
            <person name="Sun H."/>
            <person name="Tunlid A."/>
            <person name="Henrissat B."/>
            <person name="Grigoriev I.V."/>
            <person name="Hibbett D.S."/>
            <person name="Martin F."/>
            <person name="Nordberg H.P."/>
            <person name="Cantor M.N."/>
            <person name="Hua S.X."/>
        </authorList>
    </citation>
    <scope>NUCLEOTIDE SEQUENCE [LARGE SCALE GENOMIC DNA]</scope>
    <source>
        <strain evidence="2 3">UH-Slu-Lm8-n1</strain>
    </source>
</reference>
<feature type="region of interest" description="Disordered" evidence="1">
    <location>
        <begin position="237"/>
        <end position="256"/>
    </location>
</feature>
<feature type="compositionally biased region" description="Basic and acidic residues" evidence="1">
    <location>
        <begin position="304"/>
        <end position="313"/>
    </location>
</feature>
<feature type="compositionally biased region" description="Basic residues" evidence="1">
    <location>
        <begin position="278"/>
        <end position="297"/>
    </location>
</feature>
<dbReference type="InParanoid" id="A0A0D0ALQ8"/>
<dbReference type="Proteomes" id="UP000054485">
    <property type="component" value="Unassembled WGS sequence"/>
</dbReference>
<name>A0A0D0ALQ8_9AGAM</name>
<accession>A0A0D0ALQ8</accession>
<gene>
    <name evidence="2" type="ORF">CY34DRAFT_750739</name>
</gene>
<sequence>MDHDVDDDTLRDLEAGLYQQSHTRDAFNFDSWLNNMKNNFTRPALGIFQNRVLNYQHGVPGYSEDDDDIVHANDEDLTGMKIMFQMDCFPTNFVIMDHSKQSGVSCILPSNTTPPPHSCSESPIASSLSAASSNTPPLTSDCSVDVLQSTSLEVADTQSGLSFPSHISRKSLTPPLLPGHRCSNNEGEMPKHPRCFDGLIADITFNSLQDDQPPWLDEDLGQWYWLDYALKLGRNGHCSSESEHRTAGESTQSHESSMMLYTCEVFPPFHTEDEEHYHWKRKHRSQDRKEARHRRQAKSGLLPKSDDLARTDAGRLQVSTR</sequence>
<feature type="region of interest" description="Disordered" evidence="1">
    <location>
        <begin position="277"/>
        <end position="321"/>
    </location>
</feature>
<protein>
    <submittedName>
        <fullName evidence="2">Uncharacterized protein</fullName>
    </submittedName>
</protein>
<dbReference type="OrthoDB" id="2649155at2759"/>